<protein>
    <recommendedName>
        <fullName evidence="2">Nucleolus and neural progenitor protein-like N-terminal domain-containing protein</fullName>
    </recommendedName>
</protein>
<feature type="domain" description="Nucleolus and neural progenitor protein-like N-terminal" evidence="2">
    <location>
        <begin position="54"/>
        <end position="210"/>
    </location>
</feature>
<dbReference type="Pfam" id="PF14780">
    <property type="entry name" value="NEPRO_N"/>
    <property type="match status" value="1"/>
</dbReference>
<reference evidence="3 4" key="1">
    <citation type="journal article" date="2017" name="Curr. Biol.">
        <title>Genome architecture and evolution of a unichromosomal asexual nematode.</title>
        <authorList>
            <person name="Fradin H."/>
            <person name="Zegar C."/>
            <person name="Gutwein M."/>
            <person name="Lucas J."/>
            <person name="Kovtun M."/>
            <person name="Corcoran D."/>
            <person name="Baugh L.R."/>
            <person name="Kiontke K."/>
            <person name="Gunsalus K."/>
            <person name="Fitch D.H."/>
            <person name="Piano F."/>
        </authorList>
    </citation>
    <scope>NUCLEOTIDE SEQUENCE [LARGE SCALE GENOMIC DNA]</scope>
    <source>
        <strain evidence="3">PF1309</strain>
    </source>
</reference>
<dbReference type="AlphaFoldDB" id="A0A2A2LN79"/>
<name>A0A2A2LN79_9BILA</name>
<gene>
    <name evidence="3" type="ORF">WR25_03740</name>
</gene>
<feature type="region of interest" description="Disordered" evidence="1">
    <location>
        <begin position="242"/>
        <end position="261"/>
    </location>
</feature>
<dbReference type="EMBL" id="LIAE01006552">
    <property type="protein sequence ID" value="PAV87701.1"/>
    <property type="molecule type" value="Genomic_DNA"/>
</dbReference>
<evidence type="ECO:0000313" key="3">
    <source>
        <dbReference type="EMBL" id="PAV87701.1"/>
    </source>
</evidence>
<organism evidence="3 4">
    <name type="scientific">Diploscapter pachys</name>
    <dbReference type="NCBI Taxonomy" id="2018661"/>
    <lineage>
        <taxon>Eukaryota</taxon>
        <taxon>Metazoa</taxon>
        <taxon>Ecdysozoa</taxon>
        <taxon>Nematoda</taxon>
        <taxon>Chromadorea</taxon>
        <taxon>Rhabditida</taxon>
        <taxon>Rhabditina</taxon>
        <taxon>Rhabditomorpha</taxon>
        <taxon>Rhabditoidea</taxon>
        <taxon>Rhabditidae</taxon>
        <taxon>Diploscapter</taxon>
    </lineage>
</organism>
<evidence type="ECO:0000313" key="4">
    <source>
        <dbReference type="Proteomes" id="UP000218231"/>
    </source>
</evidence>
<dbReference type="OrthoDB" id="5816211at2759"/>
<sequence>MNETQEEQTFEGKKSAEVKRKMNTQFSEFVRSCLEKQPSQYFQMKPCTSKATAAETSRMIADICSLKKAVAEPFLPATGRLLQQIVYKQAAPQRHQTFFTAFRRMHRTVKKYNDRSNYIKLLTQIEQKASTSKAVYTLTEEVIRFIAASFIDQLYLLETIRSHSLQAATQALGQIQMTHWEKLSLVLVAACAEVNDAVWTEMGRLKQVYAKVGKHFNRVDQRFPNELNELAVARRVAIRPKRKQQHKQQNRVQEILQMTDE</sequence>
<dbReference type="InterPro" id="IPR027951">
    <property type="entry name" value="Nepro_N"/>
</dbReference>
<keyword evidence="4" id="KW-1185">Reference proteome</keyword>
<accession>A0A2A2LN79</accession>
<comment type="caution">
    <text evidence="3">The sequence shown here is derived from an EMBL/GenBank/DDBJ whole genome shotgun (WGS) entry which is preliminary data.</text>
</comment>
<dbReference type="Proteomes" id="UP000218231">
    <property type="component" value="Unassembled WGS sequence"/>
</dbReference>
<evidence type="ECO:0000256" key="1">
    <source>
        <dbReference type="SAM" id="MobiDB-lite"/>
    </source>
</evidence>
<evidence type="ECO:0000259" key="2">
    <source>
        <dbReference type="Pfam" id="PF14780"/>
    </source>
</evidence>
<proteinExistence type="predicted"/>